<name>A0A062TW11_9PROT</name>
<dbReference type="RefSeq" id="WP_034824764.1">
    <property type="nucleotide sequence ID" value="NZ_AWFB01000007.1"/>
</dbReference>
<reference evidence="1 2" key="1">
    <citation type="submission" date="2013-04" db="EMBL/GenBank/DDBJ databases">
        <title>Hyphomonas sp. T24B3 Genome Sequencing.</title>
        <authorList>
            <person name="Lai Q."/>
            <person name="Shao Z."/>
        </authorList>
    </citation>
    <scope>NUCLEOTIDE SEQUENCE [LARGE SCALE GENOMIC DNA]</scope>
    <source>
        <strain evidence="1 2">T24B3</strain>
    </source>
</reference>
<proteinExistence type="predicted"/>
<dbReference type="AlphaFoldDB" id="A0A062TW11"/>
<protein>
    <submittedName>
        <fullName evidence="1">Uncharacterized protein</fullName>
    </submittedName>
</protein>
<keyword evidence="2" id="KW-1185">Reference proteome</keyword>
<dbReference type="EMBL" id="AWFB01000007">
    <property type="protein sequence ID" value="RAN35055.1"/>
    <property type="molecule type" value="Genomic_DNA"/>
</dbReference>
<dbReference type="eggNOG" id="COG3118">
    <property type="taxonomic scope" value="Bacteria"/>
</dbReference>
<comment type="caution">
    <text evidence="1">The sequence shown here is derived from an EMBL/GenBank/DDBJ whole genome shotgun (WGS) entry which is preliminary data.</text>
</comment>
<accession>A0A062TW11</accession>
<organism evidence="1 2">
    <name type="scientific">Hyphomonas pacifica</name>
    <dbReference type="NCBI Taxonomy" id="1280941"/>
    <lineage>
        <taxon>Bacteria</taxon>
        <taxon>Pseudomonadati</taxon>
        <taxon>Pseudomonadota</taxon>
        <taxon>Alphaproteobacteria</taxon>
        <taxon>Hyphomonadales</taxon>
        <taxon>Hyphomonadaceae</taxon>
        <taxon>Hyphomonas</taxon>
    </lineage>
</organism>
<dbReference type="OrthoDB" id="7617045at2"/>
<evidence type="ECO:0000313" key="2">
    <source>
        <dbReference type="Proteomes" id="UP000249123"/>
    </source>
</evidence>
<gene>
    <name evidence="1" type="ORF">HY3_09425</name>
</gene>
<dbReference type="Proteomes" id="UP000249123">
    <property type="component" value="Unassembled WGS sequence"/>
</dbReference>
<evidence type="ECO:0000313" key="1">
    <source>
        <dbReference type="EMBL" id="RAN35055.1"/>
    </source>
</evidence>
<sequence length="568" mass="62446">MRRSHLPLLLTLAMMVGASAFGEQPSEADASKMDADRLSEHFRDFVDEALDEGLLLPTEANHAAPDQLFRGRLQQAEDSGLSLTKAGCPMASVYDFHDFVDFRTYEDFLLWRQQRLAGNGVIPPVNLAKAYIATGLYAEARLELSRVEDEESRFLMALSRLLEDAEVPDIDIFQAATECGNTNSLWLAAAQLSLLNPAGADLLDRQLVTFRRLPHQIKIQLASNLIPLLDRMKHKLLAEKLLADFEPSVIQRSRGLSFGKALLDRDEAAIRQYLAYPEVRSQAAAALVRFGFPVDPSLQGELVDNALQDVQRLPENANVRASIQTMLNDLDDTSDYALLTQLAKLSTLRAPEMRDLLSEQFEARLRKDLLDTEGPANLAAISALAENRALLEERPESGDIFTAASEQAANLGLKSLADLFGGGAQASSGQVSEQAALAFRMADFETLRVLSREVPENPDVARLASMSAIMTQDKAWLQQAGAHVPLDVGTLVALIECDAAAGKWMLPSSIYSTVERIDDQEYRDRIESILGMRARAMGANSRTIELAAIPDELALIEASLNSNAWEMP</sequence>
<dbReference type="STRING" id="1280941.HY2_09295"/>